<sequence>MDMARPHRDDRLKGKVAIITGAGSRGDGVGNGRAAAVLLARHGARVALVDTDANAAEETARLIAAEGGVAQIYDGDVSDRASCEAIVERTVEGFGRLDILVNNVGLTGPRGDAIEVDDLAWDSAMRINVASMMLMAKYAIPEMMKSGGGSIVNLASIAGLRGGHPSLLYPTSKSAVIGLTRAMAAHHGRAGIRVNCIAPGTVYTPMVASRGMSDEMRKARAAGTLLGTEGTGWDIGYGVLFLASEEARWITGITLAIDGGASVGQTGSPVPPSEPLRH</sequence>
<evidence type="ECO:0000313" key="3">
    <source>
        <dbReference type="Proteomes" id="UP000076574"/>
    </source>
</evidence>
<reference evidence="2 3" key="1">
    <citation type="submission" date="2016-03" db="EMBL/GenBank/DDBJ databases">
        <title>Microsymbionts genomes from the relict species Vavilovia formosa (Stev.) Fed.</title>
        <authorList>
            <person name="Kopat V."/>
            <person name="Chirak E."/>
            <person name="Kimeklis A."/>
            <person name="Andronov E."/>
        </authorList>
    </citation>
    <scope>NUCLEOTIDE SEQUENCE [LARGE SCALE GENOMIC DNA]</scope>
    <source>
        <strain evidence="2 3">Vaf07</strain>
    </source>
</reference>
<dbReference type="PANTHER" id="PTHR42760:SF122">
    <property type="entry name" value="NAD(P)-BINDING PROTEIN"/>
    <property type="match status" value="1"/>
</dbReference>
<evidence type="ECO:0000313" key="2">
    <source>
        <dbReference type="EMBL" id="KZD24411.1"/>
    </source>
</evidence>
<dbReference type="PROSITE" id="PS00061">
    <property type="entry name" value="ADH_SHORT"/>
    <property type="match status" value="1"/>
</dbReference>
<name>A0A161R5G2_9BRAD</name>
<dbReference type="GO" id="GO:0016616">
    <property type="term" value="F:oxidoreductase activity, acting on the CH-OH group of donors, NAD or NADP as acceptor"/>
    <property type="evidence" value="ECO:0007669"/>
    <property type="project" value="TreeGrafter"/>
</dbReference>
<dbReference type="InterPro" id="IPR002347">
    <property type="entry name" value="SDR_fam"/>
</dbReference>
<dbReference type="NCBIfam" id="NF005559">
    <property type="entry name" value="PRK07231.1"/>
    <property type="match status" value="1"/>
</dbReference>
<dbReference type="PANTHER" id="PTHR42760">
    <property type="entry name" value="SHORT-CHAIN DEHYDROGENASES/REDUCTASES FAMILY MEMBER"/>
    <property type="match status" value="1"/>
</dbReference>
<dbReference type="RefSeq" id="WP_068731110.1">
    <property type="nucleotide sequence ID" value="NZ_LVYV01000004.1"/>
</dbReference>
<keyword evidence="3" id="KW-1185">Reference proteome</keyword>
<comment type="similarity">
    <text evidence="1">Belongs to the short-chain dehydrogenases/reductases (SDR) family.</text>
</comment>
<protein>
    <submittedName>
        <fullName evidence="2">Oxidoreductase</fullName>
    </submittedName>
</protein>
<dbReference type="InterPro" id="IPR036291">
    <property type="entry name" value="NAD(P)-bd_dom_sf"/>
</dbReference>
<accession>A0A161R5G2</accession>
<organism evidence="2 3">
    <name type="scientific">Tardiphaga robiniae</name>
    <dbReference type="NCBI Taxonomy" id="943830"/>
    <lineage>
        <taxon>Bacteria</taxon>
        <taxon>Pseudomonadati</taxon>
        <taxon>Pseudomonadota</taxon>
        <taxon>Alphaproteobacteria</taxon>
        <taxon>Hyphomicrobiales</taxon>
        <taxon>Nitrobacteraceae</taxon>
        <taxon>Tardiphaga</taxon>
    </lineage>
</organism>
<dbReference type="SUPFAM" id="SSF51735">
    <property type="entry name" value="NAD(P)-binding Rossmann-fold domains"/>
    <property type="match status" value="1"/>
</dbReference>
<dbReference type="AlphaFoldDB" id="A0A161R5G2"/>
<proteinExistence type="inferred from homology"/>
<dbReference type="PRINTS" id="PR00081">
    <property type="entry name" value="GDHRDH"/>
</dbReference>
<dbReference type="GO" id="GO:0006633">
    <property type="term" value="P:fatty acid biosynthetic process"/>
    <property type="evidence" value="ECO:0007669"/>
    <property type="project" value="TreeGrafter"/>
</dbReference>
<dbReference type="Pfam" id="PF13561">
    <property type="entry name" value="adh_short_C2"/>
    <property type="match status" value="1"/>
</dbReference>
<dbReference type="EMBL" id="LVYV01000004">
    <property type="protein sequence ID" value="KZD24411.1"/>
    <property type="molecule type" value="Genomic_DNA"/>
</dbReference>
<gene>
    <name evidence="2" type="ORF">A4A58_23365</name>
</gene>
<dbReference type="PRINTS" id="PR00080">
    <property type="entry name" value="SDRFAMILY"/>
</dbReference>
<dbReference type="GO" id="GO:0048038">
    <property type="term" value="F:quinone binding"/>
    <property type="evidence" value="ECO:0007669"/>
    <property type="project" value="TreeGrafter"/>
</dbReference>
<dbReference type="CDD" id="cd05233">
    <property type="entry name" value="SDR_c"/>
    <property type="match status" value="1"/>
</dbReference>
<evidence type="ECO:0000256" key="1">
    <source>
        <dbReference type="ARBA" id="ARBA00006484"/>
    </source>
</evidence>
<comment type="caution">
    <text evidence="2">The sequence shown here is derived from an EMBL/GenBank/DDBJ whole genome shotgun (WGS) entry which is preliminary data.</text>
</comment>
<dbReference type="STRING" id="943830.A4A58_23365"/>
<dbReference type="InterPro" id="IPR020904">
    <property type="entry name" value="Sc_DH/Rdtase_CS"/>
</dbReference>
<dbReference type="FunFam" id="3.40.50.720:FF:000084">
    <property type="entry name" value="Short-chain dehydrogenase reductase"/>
    <property type="match status" value="1"/>
</dbReference>
<dbReference type="Proteomes" id="UP000076574">
    <property type="component" value="Unassembled WGS sequence"/>
</dbReference>
<dbReference type="Gene3D" id="3.40.50.720">
    <property type="entry name" value="NAD(P)-binding Rossmann-like Domain"/>
    <property type="match status" value="1"/>
</dbReference>